<evidence type="ECO:0000313" key="2">
    <source>
        <dbReference type="Proteomes" id="UP000268192"/>
    </source>
</evidence>
<dbReference type="OrthoDB" id="8302375at2"/>
<protein>
    <submittedName>
        <fullName evidence="1">Uncharacterized protein</fullName>
    </submittedName>
</protein>
<reference evidence="1 2" key="1">
    <citation type="submission" date="2018-09" db="EMBL/GenBank/DDBJ databases">
        <title>Marinorhizobium profundi gen. nov., sp. nov., isolated from a deep-sea sediment sample from the New Britain Trench and proposal of Marinorhizobiaceae fam. nov. in the order Rhizobiales of the class Alphaproteobacteria.</title>
        <authorList>
            <person name="Cao J."/>
        </authorList>
    </citation>
    <scope>NUCLEOTIDE SEQUENCE [LARGE SCALE GENOMIC DNA]</scope>
    <source>
        <strain evidence="1 2">WS11</strain>
    </source>
</reference>
<accession>A0A3S9B4G8</accession>
<dbReference type="KEGG" id="abaw:D5400_11730"/>
<dbReference type="Proteomes" id="UP000268192">
    <property type="component" value="Chromosome"/>
</dbReference>
<sequence>MAHSKKALSRYATSDLGGTNQTNFYVYSTNSTAAEVLTAGYFNASRPTLKKSDVIHAVVDKDGTPDILMLLVTAVPATGNVTVAAQTGATAAVEATYPNA</sequence>
<organism evidence="1 2">
    <name type="scientific">Georhizobium profundi</name>
    <dbReference type="NCBI Taxonomy" id="2341112"/>
    <lineage>
        <taxon>Bacteria</taxon>
        <taxon>Pseudomonadati</taxon>
        <taxon>Pseudomonadota</taxon>
        <taxon>Alphaproteobacteria</taxon>
        <taxon>Hyphomicrobiales</taxon>
        <taxon>Rhizobiaceae</taxon>
        <taxon>Georhizobium</taxon>
    </lineage>
</organism>
<dbReference type="RefSeq" id="WP_126010177.1">
    <property type="nucleotide sequence ID" value="NZ_CP032509.1"/>
</dbReference>
<evidence type="ECO:0000313" key="1">
    <source>
        <dbReference type="EMBL" id="AZN71858.1"/>
    </source>
</evidence>
<name>A0A3S9B4G8_9HYPH</name>
<proteinExistence type="predicted"/>
<gene>
    <name evidence="1" type="ORF">D5400_11730</name>
</gene>
<keyword evidence="2" id="KW-1185">Reference proteome</keyword>
<dbReference type="EMBL" id="CP032509">
    <property type="protein sequence ID" value="AZN71858.1"/>
    <property type="molecule type" value="Genomic_DNA"/>
</dbReference>
<dbReference type="AlphaFoldDB" id="A0A3S9B4G8"/>